<evidence type="ECO:0000313" key="10">
    <source>
        <dbReference type="Proteomes" id="UP000028681"/>
    </source>
</evidence>
<dbReference type="PANTHER" id="PTHR42002:SF2">
    <property type="entry name" value="ANAEROBIC C4-DICARBOXYLATE TRANSPORTER DCUC-RELATED"/>
    <property type="match status" value="1"/>
</dbReference>
<evidence type="ECO:0000256" key="3">
    <source>
        <dbReference type="ARBA" id="ARBA00022448"/>
    </source>
</evidence>
<dbReference type="RefSeq" id="WP_034164733.1">
    <property type="nucleotide sequence ID" value="NZ_CP006664.1"/>
</dbReference>
<dbReference type="PANTHER" id="PTHR42002">
    <property type="entry name" value="ANAEROBIC C4-DICARBOXYLATE TRANSPORTER DCUC-RELATED"/>
    <property type="match status" value="1"/>
</dbReference>
<dbReference type="InterPro" id="IPR004669">
    <property type="entry name" value="C4_dicarb_anaerob_car"/>
</dbReference>
<gene>
    <name evidence="9" type="ORF">ETEE_1210</name>
</gene>
<evidence type="ECO:0000256" key="2">
    <source>
        <dbReference type="ARBA" id="ARBA00005275"/>
    </source>
</evidence>
<dbReference type="Proteomes" id="UP000028681">
    <property type="component" value="Chromosome"/>
</dbReference>
<comment type="similarity">
    <text evidence="2">Belongs to the DcuC/DcuD transporter (TC 2.A.61) family.</text>
</comment>
<feature type="transmembrane region" description="Helical" evidence="8">
    <location>
        <begin position="327"/>
        <end position="346"/>
    </location>
</feature>
<feature type="transmembrane region" description="Helical" evidence="8">
    <location>
        <begin position="220"/>
        <end position="243"/>
    </location>
</feature>
<feature type="transmembrane region" description="Helical" evidence="8">
    <location>
        <begin position="181"/>
        <end position="199"/>
    </location>
</feature>
<dbReference type="HOGENOM" id="CLU_030262_1_0_6"/>
<dbReference type="KEGG" id="ete:ETEE_1210"/>
<dbReference type="InterPro" id="IPR018385">
    <property type="entry name" value="C4_dicarb_anaerob_car-like"/>
</dbReference>
<evidence type="ECO:0000313" key="9">
    <source>
        <dbReference type="EMBL" id="AIJ07669.1"/>
    </source>
</evidence>
<evidence type="ECO:0000256" key="7">
    <source>
        <dbReference type="ARBA" id="ARBA00023136"/>
    </source>
</evidence>
<evidence type="ECO:0000256" key="8">
    <source>
        <dbReference type="SAM" id="Phobius"/>
    </source>
</evidence>
<keyword evidence="7 8" id="KW-0472">Membrane</keyword>
<feature type="transmembrane region" description="Helical" evidence="8">
    <location>
        <begin position="249"/>
        <end position="266"/>
    </location>
</feature>
<evidence type="ECO:0000256" key="4">
    <source>
        <dbReference type="ARBA" id="ARBA00022475"/>
    </source>
</evidence>
<dbReference type="AlphaFoldDB" id="A0A076LPV0"/>
<dbReference type="NCBIfam" id="NF037994">
    <property type="entry name" value="DcuC_1"/>
    <property type="match status" value="1"/>
</dbReference>
<organism evidence="9 10">
    <name type="scientific">Edwardsiella anguillarum ET080813</name>
    <dbReference type="NCBI Taxonomy" id="667120"/>
    <lineage>
        <taxon>Bacteria</taxon>
        <taxon>Pseudomonadati</taxon>
        <taxon>Pseudomonadota</taxon>
        <taxon>Gammaproteobacteria</taxon>
        <taxon>Enterobacterales</taxon>
        <taxon>Hafniaceae</taxon>
        <taxon>Edwardsiella</taxon>
    </lineage>
</organism>
<feature type="transmembrane region" description="Helical" evidence="8">
    <location>
        <begin position="27"/>
        <end position="44"/>
    </location>
</feature>
<sequence>MLVIAGIAILILTVILLIKRQDTRTVLLFSGLLMCLLAADPMAAMNSFAQKMVSEGLIQAILSAIGFATVMKFTGCDRHLVRLLSVPLRRVGLLLIPGTILLTTFVQLALPSAAGAAAAAGITMIPLQLAAGIHPVMAGAAVLAGTFGASLLNPGSPHMALVAKIVGGDVMTIIGSRAMTVVWLGLLIMVGMTLTALLRREHRGYHSTLESEMQANHQPINLLAALMPLLPVTLLMLGAFGGVSWLKMGVPQAVMWGILATLLVTRTHPGKAIPAFFDGMGKAYSDVFGIIICAGVFVAGLSAIGLIDAAKTLLIDYPQAARFGGTVGPFLMAIVIGSGDAAAYAFNEAITPHAAAFGMDGTSLGTAAAFASYLGRTASPLSAAAIVVAGMVGVSPLDLVKRTAPVMLVGLLLLIVLI</sequence>
<feature type="transmembrane region" description="Helical" evidence="8">
    <location>
        <begin position="367"/>
        <end position="393"/>
    </location>
</feature>
<comment type="subcellular location">
    <subcellularLocation>
        <location evidence="1">Cell membrane</location>
        <topology evidence="1">Multi-pass membrane protein</topology>
    </subcellularLocation>
</comment>
<dbReference type="GeneID" id="33938877"/>
<feature type="transmembrane region" description="Helical" evidence="8">
    <location>
        <begin position="56"/>
        <end position="74"/>
    </location>
</feature>
<keyword evidence="5 8" id="KW-0812">Transmembrane</keyword>
<name>A0A076LPV0_9GAMM</name>
<evidence type="ECO:0000256" key="6">
    <source>
        <dbReference type="ARBA" id="ARBA00022989"/>
    </source>
</evidence>
<dbReference type="Pfam" id="PF03606">
    <property type="entry name" value="DcuC"/>
    <property type="match status" value="1"/>
</dbReference>
<proteinExistence type="inferred from homology"/>
<evidence type="ECO:0000256" key="1">
    <source>
        <dbReference type="ARBA" id="ARBA00004651"/>
    </source>
</evidence>
<accession>A0A076LPV0</accession>
<keyword evidence="3" id="KW-0813">Transport</keyword>
<dbReference type="GO" id="GO:0005886">
    <property type="term" value="C:plasma membrane"/>
    <property type="evidence" value="ECO:0007669"/>
    <property type="project" value="UniProtKB-SubCell"/>
</dbReference>
<feature type="transmembrane region" description="Helical" evidence="8">
    <location>
        <begin position="129"/>
        <end position="152"/>
    </location>
</feature>
<keyword evidence="4" id="KW-1003">Cell membrane</keyword>
<evidence type="ECO:0000256" key="5">
    <source>
        <dbReference type="ARBA" id="ARBA00022692"/>
    </source>
</evidence>
<feature type="transmembrane region" description="Helical" evidence="8">
    <location>
        <begin position="94"/>
        <end position="122"/>
    </location>
</feature>
<reference evidence="9 10" key="1">
    <citation type="journal article" date="2012" name="PLoS ONE">
        <title>Edwardsiella comparative phylogenomics reveal the new intra/inter-species taxonomic relationships, virulence evolution and niche adaptation mechanisms.</title>
        <authorList>
            <person name="Yang M."/>
            <person name="Lv Y."/>
            <person name="Xiao J."/>
            <person name="Wu H."/>
            <person name="Zheng H."/>
            <person name="Liu Q."/>
            <person name="Zhang Y."/>
            <person name="Wang Q."/>
        </authorList>
    </citation>
    <scope>NUCLEOTIDE SEQUENCE [LARGE SCALE GENOMIC DNA]</scope>
    <source>
        <strain evidence="10">080813</strain>
    </source>
</reference>
<feature type="transmembrane region" description="Helical" evidence="8">
    <location>
        <begin position="287"/>
        <end position="307"/>
    </location>
</feature>
<keyword evidence="6 8" id="KW-1133">Transmembrane helix</keyword>
<protein>
    <submittedName>
        <fullName evidence="9">Anaerobic c4-dicarboxylate antiporter</fullName>
    </submittedName>
</protein>
<dbReference type="EMBL" id="CP006664">
    <property type="protein sequence ID" value="AIJ07669.1"/>
    <property type="molecule type" value="Genomic_DNA"/>
</dbReference>
<dbReference type="GO" id="GO:0015556">
    <property type="term" value="F:C4-dicarboxylate transmembrane transporter activity"/>
    <property type="evidence" value="ECO:0007669"/>
    <property type="project" value="InterPro"/>
</dbReference>